<dbReference type="GO" id="GO:0005829">
    <property type="term" value="C:cytosol"/>
    <property type="evidence" value="ECO:0007669"/>
    <property type="project" value="TreeGrafter"/>
</dbReference>
<dbReference type="PANTHER" id="PTHR24567:SF26">
    <property type="entry name" value="REGULATORY PROTEIN YEIL"/>
    <property type="match status" value="1"/>
</dbReference>
<proteinExistence type="predicted"/>
<feature type="domain" description="Cyclic nucleotide-binding" evidence="1">
    <location>
        <begin position="75"/>
        <end position="178"/>
    </location>
</feature>
<dbReference type="EMBL" id="CP036275">
    <property type="protein sequence ID" value="QDU40742.1"/>
    <property type="molecule type" value="Genomic_DNA"/>
</dbReference>
<accession>A0A517ZE30</accession>
<dbReference type="SUPFAM" id="SSF51206">
    <property type="entry name" value="cAMP-binding domain-like"/>
    <property type="match status" value="1"/>
</dbReference>
<dbReference type="InterPro" id="IPR014710">
    <property type="entry name" value="RmlC-like_jellyroll"/>
</dbReference>
<dbReference type="InterPro" id="IPR050397">
    <property type="entry name" value="Env_Response_Regulators"/>
</dbReference>
<dbReference type="RefSeq" id="WP_197443803.1">
    <property type="nucleotide sequence ID" value="NZ_CP036275.1"/>
</dbReference>
<organism evidence="2 3">
    <name type="scientific">Maioricimonas rarisocia</name>
    <dbReference type="NCBI Taxonomy" id="2528026"/>
    <lineage>
        <taxon>Bacteria</taxon>
        <taxon>Pseudomonadati</taxon>
        <taxon>Planctomycetota</taxon>
        <taxon>Planctomycetia</taxon>
        <taxon>Planctomycetales</taxon>
        <taxon>Planctomycetaceae</taxon>
        <taxon>Maioricimonas</taxon>
    </lineage>
</organism>
<dbReference type="InterPro" id="IPR000595">
    <property type="entry name" value="cNMP-bd_dom"/>
</dbReference>
<dbReference type="PANTHER" id="PTHR24567">
    <property type="entry name" value="CRP FAMILY TRANSCRIPTIONAL REGULATORY PROTEIN"/>
    <property type="match status" value="1"/>
</dbReference>
<dbReference type="PROSITE" id="PS50042">
    <property type="entry name" value="CNMP_BINDING_3"/>
    <property type="match status" value="1"/>
</dbReference>
<keyword evidence="3" id="KW-1185">Reference proteome</keyword>
<protein>
    <submittedName>
        <fullName evidence="2">DNA-binding transcriptional dual regulator Crp</fullName>
    </submittedName>
</protein>
<name>A0A517ZE30_9PLAN</name>
<sequence>MKRYRYVLAPEGDLSDVNRLLAMGWQPVRETFGDGDAAGPFTAMILLERDDPFPVVTGETLSGDIHLNYFEDVKLLDGLAGEELRELLSACELCTYADGEVIFEAGDIDHALHVIVQGKVALRFADLPVEETEVVELNPKDAFGESTFFSPAVHSLTAEAVGATGTMKLTRERFDEMLQARRTSAYKLGLNAAALLGARLQGTDRWVRELLQEEQSARIAQSWHRFRRRVERTSDYSGGFFHA</sequence>
<dbReference type="Pfam" id="PF00027">
    <property type="entry name" value="cNMP_binding"/>
    <property type="match status" value="1"/>
</dbReference>
<dbReference type="KEGG" id="mri:Mal4_51020"/>
<evidence type="ECO:0000313" key="3">
    <source>
        <dbReference type="Proteomes" id="UP000320496"/>
    </source>
</evidence>
<dbReference type="GO" id="GO:0003700">
    <property type="term" value="F:DNA-binding transcription factor activity"/>
    <property type="evidence" value="ECO:0007669"/>
    <property type="project" value="TreeGrafter"/>
</dbReference>
<dbReference type="Gene3D" id="2.60.120.10">
    <property type="entry name" value="Jelly Rolls"/>
    <property type="match status" value="1"/>
</dbReference>
<dbReference type="Proteomes" id="UP000320496">
    <property type="component" value="Chromosome"/>
</dbReference>
<dbReference type="InterPro" id="IPR018490">
    <property type="entry name" value="cNMP-bd_dom_sf"/>
</dbReference>
<dbReference type="SMART" id="SM00100">
    <property type="entry name" value="cNMP"/>
    <property type="match status" value="1"/>
</dbReference>
<dbReference type="AlphaFoldDB" id="A0A517ZE30"/>
<keyword evidence="2" id="KW-0238">DNA-binding</keyword>
<gene>
    <name evidence="2" type="ORF">Mal4_51020</name>
</gene>
<reference evidence="2 3" key="1">
    <citation type="submission" date="2019-02" db="EMBL/GenBank/DDBJ databases">
        <title>Deep-cultivation of Planctomycetes and their phenomic and genomic characterization uncovers novel biology.</title>
        <authorList>
            <person name="Wiegand S."/>
            <person name="Jogler M."/>
            <person name="Boedeker C."/>
            <person name="Pinto D."/>
            <person name="Vollmers J."/>
            <person name="Rivas-Marin E."/>
            <person name="Kohn T."/>
            <person name="Peeters S.H."/>
            <person name="Heuer A."/>
            <person name="Rast P."/>
            <person name="Oberbeckmann S."/>
            <person name="Bunk B."/>
            <person name="Jeske O."/>
            <person name="Meyerdierks A."/>
            <person name="Storesund J.E."/>
            <person name="Kallscheuer N."/>
            <person name="Luecker S."/>
            <person name="Lage O.M."/>
            <person name="Pohl T."/>
            <person name="Merkel B.J."/>
            <person name="Hornburger P."/>
            <person name="Mueller R.-W."/>
            <person name="Bruemmer F."/>
            <person name="Labrenz M."/>
            <person name="Spormann A.M."/>
            <person name="Op den Camp H."/>
            <person name="Overmann J."/>
            <person name="Amann R."/>
            <person name="Jetten M.S.M."/>
            <person name="Mascher T."/>
            <person name="Medema M.H."/>
            <person name="Devos D.P."/>
            <person name="Kaster A.-K."/>
            <person name="Ovreas L."/>
            <person name="Rohde M."/>
            <person name="Galperin M.Y."/>
            <person name="Jogler C."/>
        </authorList>
    </citation>
    <scope>NUCLEOTIDE SEQUENCE [LARGE SCALE GENOMIC DNA]</scope>
    <source>
        <strain evidence="2 3">Mal4</strain>
    </source>
</reference>
<evidence type="ECO:0000313" key="2">
    <source>
        <dbReference type="EMBL" id="QDU40742.1"/>
    </source>
</evidence>
<dbReference type="CDD" id="cd00038">
    <property type="entry name" value="CAP_ED"/>
    <property type="match status" value="1"/>
</dbReference>
<dbReference type="GO" id="GO:0003677">
    <property type="term" value="F:DNA binding"/>
    <property type="evidence" value="ECO:0007669"/>
    <property type="project" value="UniProtKB-KW"/>
</dbReference>
<evidence type="ECO:0000259" key="1">
    <source>
        <dbReference type="PROSITE" id="PS50042"/>
    </source>
</evidence>